<dbReference type="RefSeq" id="WP_253450629.1">
    <property type="nucleotide sequence ID" value="NZ_JALJYF010000002.1"/>
</dbReference>
<protein>
    <submittedName>
        <fullName evidence="3">Pteridine reductase</fullName>
        <ecNumber evidence="3">1.5.1.33</ecNumber>
    </submittedName>
</protein>
<evidence type="ECO:0000313" key="4">
    <source>
        <dbReference type="Proteomes" id="UP001523550"/>
    </source>
</evidence>
<dbReference type="InterPro" id="IPR020904">
    <property type="entry name" value="Sc_DH/Rdtase_CS"/>
</dbReference>
<keyword evidence="4" id="KW-1185">Reference proteome</keyword>
<dbReference type="Pfam" id="PF13561">
    <property type="entry name" value="adh_short_C2"/>
    <property type="match status" value="1"/>
</dbReference>
<comment type="caution">
    <text evidence="3">The sequence shown here is derived from an EMBL/GenBank/DDBJ whole genome shotgun (WGS) entry which is preliminary data.</text>
</comment>
<dbReference type="PROSITE" id="PS00061">
    <property type="entry name" value="ADH_SHORT"/>
    <property type="match status" value="1"/>
</dbReference>
<dbReference type="PRINTS" id="PR00080">
    <property type="entry name" value="SDRFAMILY"/>
</dbReference>
<accession>A0ABT1GAV4</accession>
<dbReference type="NCBIfam" id="NF006598">
    <property type="entry name" value="PRK09135.1"/>
    <property type="match status" value="1"/>
</dbReference>
<evidence type="ECO:0000313" key="3">
    <source>
        <dbReference type="EMBL" id="MCP1728449.1"/>
    </source>
</evidence>
<gene>
    <name evidence="3" type="ORF">J2T60_002449</name>
</gene>
<dbReference type="PANTHER" id="PTHR43639:SF1">
    <property type="entry name" value="SHORT-CHAIN DEHYDROGENASE_REDUCTASE FAMILY PROTEIN"/>
    <property type="match status" value="1"/>
</dbReference>
<dbReference type="GO" id="GO:0047040">
    <property type="term" value="F:pteridine reductase activity"/>
    <property type="evidence" value="ECO:0007669"/>
    <property type="project" value="UniProtKB-EC"/>
</dbReference>
<evidence type="ECO:0000256" key="2">
    <source>
        <dbReference type="ARBA" id="ARBA00023002"/>
    </source>
</evidence>
<sequence>MQDNTPSLSGKTALVTGAARRIGATIAETLHQAGMNVVIHYRHSATEAETLADTLNTRRRDSAVTAQADLLAPDGFPSLIKTAEQWGGLDLLVNNASSFYATPVGEAEESHWDELIGSNLKGPFFLSQAATPSLTARQGQIINIVDIHGYRPLARHPIYSVAKAGLLMLTRSLAGELAPAVRVNGIAPGAILWPEQPMDAATQNTILDRIPLARSGHPQDIANAVLFLVRDGSYINGQVIPVDGGRSAVE</sequence>
<dbReference type="PANTHER" id="PTHR43639">
    <property type="entry name" value="OXIDOREDUCTASE, SHORT-CHAIN DEHYDROGENASE/REDUCTASE FAMILY (AFU_ORTHOLOGUE AFUA_5G02870)"/>
    <property type="match status" value="1"/>
</dbReference>
<keyword evidence="2 3" id="KW-0560">Oxidoreductase</keyword>
<name>A0ABT1GAV4_9GAMM</name>
<evidence type="ECO:0000256" key="1">
    <source>
        <dbReference type="ARBA" id="ARBA00006484"/>
    </source>
</evidence>
<dbReference type="EC" id="1.5.1.33" evidence="3"/>
<comment type="similarity">
    <text evidence="1">Belongs to the short-chain dehydrogenases/reductases (SDR) family.</text>
</comment>
<organism evidence="3 4">
    <name type="scientific">Natronospira proteinivora</name>
    <dbReference type="NCBI Taxonomy" id="1807133"/>
    <lineage>
        <taxon>Bacteria</taxon>
        <taxon>Pseudomonadati</taxon>
        <taxon>Pseudomonadota</taxon>
        <taxon>Gammaproteobacteria</taxon>
        <taxon>Natronospirales</taxon>
        <taxon>Natronospiraceae</taxon>
        <taxon>Natronospira</taxon>
    </lineage>
</organism>
<dbReference type="Gene3D" id="3.40.50.720">
    <property type="entry name" value="NAD(P)-binding Rossmann-like Domain"/>
    <property type="match status" value="1"/>
</dbReference>
<proteinExistence type="inferred from homology"/>
<dbReference type="InterPro" id="IPR002347">
    <property type="entry name" value="SDR_fam"/>
</dbReference>
<reference evidence="3 4" key="1">
    <citation type="submission" date="2022-03" db="EMBL/GenBank/DDBJ databases">
        <title>Genomic Encyclopedia of Type Strains, Phase III (KMG-III): the genomes of soil and plant-associated and newly described type strains.</title>
        <authorList>
            <person name="Whitman W."/>
        </authorList>
    </citation>
    <scope>NUCLEOTIDE SEQUENCE [LARGE SCALE GENOMIC DNA]</scope>
    <source>
        <strain evidence="3 4">BSker1</strain>
    </source>
</reference>
<dbReference type="InterPro" id="IPR036291">
    <property type="entry name" value="NAD(P)-bd_dom_sf"/>
</dbReference>
<dbReference type="SUPFAM" id="SSF51735">
    <property type="entry name" value="NAD(P)-binding Rossmann-fold domains"/>
    <property type="match status" value="1"/>
</dbReference>
<dbReference type="Proteomes" id="UP001523550">
    <property type="component" value="Unassembled WGS sequence"/>
</dbReference>
<dbReference type="PRINTS" id="PR00081">
    <property type="entry name" value="GDHRDH"/>
</dbReference>
<dbReference type="EMBL" id="JALJYF010000002">
    <property type="protein sequence ID" value="MCP1728449.1"/>
    <property type="molecule type" value="Genomic_DNA"/>
</dbReference>